<evidence type="ECO:0000259" key="8">
    <source>
        <dbReference type="PROSITE" id="PS51387"/>
    </source>
</evidence>
<proteinExistence type="predicted"/>
<dbReference type="PROSITE" id="PS51387">
    <property type="entry name" value="FAD_PCMH"/>
    <property type="match status" value="1"/>
</dbReference>
<comment type="subcellular location">
    <subcellularLocation>
        <location evidence="1">Membrane</location>
        <topology evidence="1">Single-pass membrane protein</topology>
    </subcellularLocation>
</comment>
<evidence type="ECO:0000256" key="3">
    <source>
        <dbReference type="ARBA" id="ARBA00022692"/>
    </source>
</evidence>
<dbReference type="InterPro" id="IPR016166">
    <property type="entry name" value="FAD-bd_PCMH"/>
</dbReference>
<dbReference type="GO" id="GO:0000246">
    <property type="term" value="F:Delta24(24-1) sterol reductase activity"/>
    <property type="evidence" value="ECO:0007669"/>
    <property type="project" value="TreeGrafter"/>
</dbReference>
<evidence type="ECO:0000256" key="6">
    <source>
        <dbReference type="ARBA" id="ARBA00023136"/>
    </source>
</evidence>
<dbReference type="Pfam" id="PF01565">
    <property type="entry name" value="FAD_binding_4"/>
    <property type="match status" value="1"/>
</dbReference>
<dbReference type="GO" id="GO:0050614">
    <property type="term" value="F:Delta24-sterol reductase activity"/>
    <property type="evidence" value="ECO:0007669"/>
    <property type="project" value="UniProtKB-EC"/>
</dbReference>
<gene>
    <name evidence="9" type="ORF">TWF696_003601</name>
</gene>
<dbReference type="PANTHER" id="PTHR10801:SF0">
    <property type="entry name" value="DELTA(24)-STEROL REDUCTASE"/>
    <property type="match status" value="1"/>
</dbReference>
<dbReference type="EC" id="1.3.1.72" evidence="2"/>
<dbReference type="InterPro" id="IPR040165">
    <property type="entry name" value="Diminuto-like"/>
</dbReference>
<dbReference type="InterPro" id="IPR036318">
    <property type="entry name" value="FAD-bd_PCMH-like_sf"/>
</dbReference>
<sequence length="508" mass="56881">MEAHDRAVQNIAAAVRGFYGRKVGYRIYHGSTNSTRAAAFQRDRMVDTSGLSHVLSIDTATRTAIVEPNVPMDKLVEATLPHGLVPPVVMEFPGITAGGGYSGTSAESSSFRHGFFDRNVNMVEIVLANGEIVRASREDKTDLLHGAASSFGTLGVVTLLELQLVPATAYVEVTYHPITRADEIVSKIEALTADLTNDYLDGIMFSKERGVLVSGRLVDSPTPGTKVQGFTAPKDPWFYLHAQKRIAGANGGSSSPLVDTVPITDYLFRYDRGGFWVGAYAFRYFITPFNRITRYLLDYFMHTRVMYHALHRSGHSNIYVIQDVAVPYNAAVDFISFLDRDFAIYPLWLCPLKMKGNRLDSPHGLLAEVSAKGSPEYLLNFGVWGPAGAKAKNVQTFVEMNRRLEHKVDSLGGKKWLYAQTYYTEDEFWNIYSKREYDTLREKYHAGYLPSVYDKVKTDLVAEQKRIQASWTAWLNAVFWSIWPLSGLYGVLAVLFGGDYLLPKRKTK</sequence>
<dbReference type="Gene3D" id="3.30.465.10">
    <property type="match status" value="1"/>
</dbReference>
<dbReference type="InterPro" id="IPR006094">
    <property type="entry name" value="Oxid_FAD_bind_N"/>
</dbReference>
<dbReference type="GO" id="GO:0008202">
    <property type="term" value="P:steroid metabolic process"/>
    <property type="evidence" value="ECO:0007669"/>
    <property type="project" value="TreeGrafter"/>
</dbReference>
<dbReference type="SUPFAM" id="SSF56176">
    <property type="entry name" value="FAD-binding/transporter-associated domain-like"/>
    <property type="match status" value="1"/>
</dbReference>
<dbReference type="InterPro" id="IPR016169">
    <property type="entry name" value="FAD-bd_PCMH_sub2"/>
</dbReference>
<comment type="caution">
    <text evidence="9">The sequence shown here is derived from an EMBL/GenBank/DDBJ whole genome shotgun (WGS) entry which is preliminary data.</text>
</comment>
<accession>A0AAV9TYN1</accession>
<evidence type="ECO:0000313" key="10">
    <source>
        <dbReference type="Proteomes" id="UP001375240"/>
    </source>
</evidence>
<feature type="domain" description="FAD-binding PCMH-type" evidence="8">
    <location>
        <begin position="1"/>
        <end position="167"/>
    </location>
</feature>
<evidence type="ECO:0000256" key="2">
    <source>
        <dbReference type="ARBA" id="ARBA00012405"/>
    </source>
</evidence>
<organism evidence="9 10">
    <name type="scientific">Orbilia brochopaga</name>
    <dbReference type="NCBI Taxonomy" id="3140254"/>
    <lineage>
        <taxon>Eukaryota</taxon>
        <taxon>Fungi</taxon>
        <taxon>Dikarya</taxon>
        <taxon>Ascomycota</taxon>
        <taxon>Pezizomycotina</taxon>
        <taxon>Orbiliomycetes</taxon>
        <taxon>Orbiliales</taxon>
        <taxon>Orbiliaceae</taxon>
        <taxon>Orbilia</taxon>
    </lineage>
</organism>
<evidence type="ECO:0000313" key="9">
    <source>
        <dbReference type="EMBL" id="KAK6329735.1"/>
    </source>
</evidence>
<evidence type="ECO:0000256" key="1">
    <source>
        <dbReference type="ARBA" id="ARBA00004167"/>
    </source>
</evidence>
<evidence type="ECO:0000256" key="5">
    <source>
        <dbReference type="ARBA" id="ARBA00023002"/>
    </source>
</evidence>
<dbReference type="PANTHER" id="PTHR10801">
    <property type="entry name" value="24-DEHYDROCHOLESTEROL REDUCTASE"/>
    <property type="match status" value="1"/>
</dbReference>
<reference evidence="9 10" key="1">
    <citation type="submission" date="2019-10" db="EMBL/GenBank/DDBJ databases">
        <authorList>
            <person name="Palmer J.M."/>
        </authorList>
    </citation>
    <scope>NUCLEOTIDE SEQUENCE [LARGE SCALE GENOMIC DNA]</scope>
    <source>
        <strain evidence="9 10">TWF696</strain>
    </source>
</reference>
<keyword evidence="4 7" id="KW-1133">Transmembrane helix</keyword>
<evidence type="ECO:0000256" key="4">
    <source>
        <dbReference type="ARBA" id="ARBA00022989"/>
    </source>
</evidence>
<dbReference type="GO" id="GO:0005737">
    <property type="term" value="C:cytoplasm"/>
    <property type="evidence" value="ECO:0007669"/>
    <property type="project" value="TreeGrafter"/>
</dbReference>
<feature type="transmembrane region" description="Helical" evidence="7">
    <location>
        <begin position="477"/>
        <end position="502"/>
    </location>
</feature>
<dbReference type="FunFam" id="3.30.465.10:FF:000031">
    <property type="entry name" value="FAD binding domain protein"/>
    <property type="match status" value="1"/>
</dbReference>
<evidence type="ECO:0000256" key="7">
    <source>
        <dbReference type="SAM" id="Phobius"/>
    </source>
</evidence>
<protein>
    <recommendedName>
        <fullName evidence="2">Delta(24)-sterol reductase</fullName>
        <ecNumber evidence="2">1.3.1.72</ecNumber>
    </recommendedName>
</protein>
<dbReference type="GO" id="GO:0016020">
    <property type="term" value="C:membrane"/>
    <property type="evidence" value="ECO:0007669"/>
    <property type="project" value="UniProtKB-SubCell"/>
</dbReference>
<name>A0AAV9TYN1_9PEZI</name>
<keyword evidence="10" id="KW-1185">Reference proteome</keyword>
<keyword evidence="6 7" id="KW-0472">Membrane</keyword>
<dbReference type="Proteomes" id="UP001375240">
    <property type="component" value="Unassembled WGS sequence"/>
</dbReference>
<keyword evidence="3 7" id="KW-0812">Transmembrane</keyword>
<dbReference type="GO" id="GO:0071949">
    <property type="term" value="F:FAD binding"/>
    <property type="evidence" value="ECO:0007669"/>
    <property type="project" value="InterPro"/>
</dbReference>
<keyword evidence="5" id="KW-0560">Oxidoreductase</keyword>
<dbReference type="EMBL" id="JAVHNQ010000019">
    <property type="protein sequence ID" value="KAK6329735.1"/>
    <property type="molecule type" value="Genomic_DNA"/>
</dbReference>
<dbReference type="AlphaFoldDB" id="A0AAV9TYN1"/>